<dbReference type="Proteomes" id="UP000035036">
    <property type="component" value="Chromosome"/>
</dbReference>
<keyword evidence="8 15" id="KW-0547">Nucleotide-binding</keyword>
<dbReference type="STRING" id="483547.GSUB_04965"/>
<gene>
    <name evidence="17" type="ORF">GSUB_04965</name>
</gene>
<comment type="similarity">
    <text evidence="15">Belongs to the ribF family.</text>
</comment>
<dbReference type="NCBIfam" id="NF004160">
    <property type="entry name" value="PRK05627.1-3"/>
    <property type="match status" value="1"/>
</dbReference>
<evidence type="ECO:0000256" key="14">
    <source>
        <dbReference type="ARBA" id="ARBA00049494"/>
    </source>
</evidence>
<evidence type="ECO:0000256" key="4">
    <source>
        <dbReference type="ARBA" id="ARBA00022630"/>
    </source>
</evidence>
<dbReference type="CDD" id="cd02064">
    <property type="entry name" value="FAD_synthetase_N"/>
    <property type="match status" value="1"/>
</dbReference>
<evidence type="ECO:0000259" key="16">
    <source>
        <dbReference type="SMART" id="SM00904"/>
    </source>
</evidence>
<dbReference type="Pfam" id="PF01687">
    <property type="entry name" value="Flavokinase"/>
    <property type="match status" value="1"/>
</dbReference>
<keyword evidence="12" id="KW-0511">Multifunctional enzyme</keyword>
<dbReference type="KEGG" id="gsb:GSUB_04965"/>
<dbReference type="GO" id="GO:0005524">
    <property type="term" value="F:ATP binding"/>
    <property type="evidence" value="ECO:0007669"/>
    <property type="project" value="UniProtKB-UniRule"/>
</dbReference>
<dbReference type="GO" id="GO:0003919">
    <property type="term" value="F:FMN adenylyltransferase activity"/>
    <property type="evidence" value="ECO:0007669"/>
    <property type="project" value="UniProtKB-UniRule"/>
</dbReference>
<evidence type="ECO:0000256" key="8">
    <source>
        <dbReference type="ARBA" id="ARBA00022741"/>
    </source>
</evidence>
<dbReference type="InterPro" id="IPR023465">
    <property type="entry name" value="Riboflavin_kinase_dom_sf"/>
</dbReference>
<accession>A0A0B5FD32</accession>
<dbReference type="RefSeq" id="WP_040199508.1">
    <property type="nucleotide sequence ID" value="NZ_CP010311.1"/>
</dbReference>
<evidence type="ECO:0000313" key="18">
    <source>
        <dbReference type="Proteomes" id="UP000035036"/>
    </source>
</evidence>
<dbReference type="InterPro" id="IPR015865">
    <property type="entry name" value="Riboflavin_kinase_bac/euk"/>
</dbReference>
<dbReference type="OrthoDB" id="9803667at2"/>
<keyword evidence="18" id="KW-1185">Reference proteome</keyword>
<dbReference type="SUPFAM" id="SSF82114">
    <property type="entry name" value="Riboflavin kinase-like"/>
    <property type="match status" value="1"/>
</dbReference>
<evidence type="ECO:0000256" key="15">
    <source>
        <dbReference type="PIRNR" id="PIRNR004491"/>
    </source>
</evidence>
<proteinExistence type="inferred from homology"/>
<keyword evidence="7 15" id="KW-0548">Nucleotidyltransferase</keyword>
<dbReference type="NCBIfam" id="TIGR00083">
    <property type="entry name" value="ribF"/>
    <property type="match status" value="1"/>
</dbReference>
<evidence type="ECO:0000256" key="11">
    <source>
        <dbReference type="ARBA" id="ARBA00022840"/>
    </source>
</evidence>
<dbReference type="HOGENOM" id="CLU_048437_0_0_7"/>
<dbReference type="GO" id="GO:0009398">
    <property type="term" value="P:FMN biosynthetic process"/>
    <property type="evidence" value="ECO:0007669"/>
    <property type="project" value="UniProtKB-UniRule"/>
</dbReference>
<sequence>MKTITDLSRIKEPFPNAVVTLGNFDGVHLGHREIFHHVIDKAREADGTAIVFSFHPHPLKVLDPRRELKLLNTYDEKVRLVAASGVDVLICPTFTREFAAMRPEQFVHDILVERIGARRIVVGYDYRFGRGRQGDADFLEQLGCRLGFEVDVLSPISRDGVIYSSSRIREMIACGEVDQVVALLGRQYNLEGQVVHGDHRGRELGFPTANLVTEKEMLPAPGVYAVKARHGRRLYDAVVNIGRKPTFEGSAQTIEVHLLGFEGSLYGERLRIYFFQRLRPEKKFSGVDSLIEAIRQDVAHAREVLKNERVIGYREYLRRER</sequence>
<evidence type="ECO:0000256" key="5">
    <source>
        <dbReference type="ARBA" id="ARBA00022643"/>
    </source>
</evidence>
<dbReference type="InterPro" id="IPR023468">
    <property type="entry name" value="Riboflavin_kinase"/>
</dbReference>
<dbReference type="UniPathway" id="UPA00276">
    <property type="reaction ID" value="UER00406"/>
</dbReference>
<evidence type="ECO:0000256" key="2">
    <source>
        <dbReference type="ARBA" id="ARBA00004726"/>
    </source>
</evidence>
<dbReference type="PANTHER" id="PTHR22749:SF6">
    <property type="entry name" value="RIBOFLAVIN KINASE"/>
    <property type="match status" value="1"/>
</dbReference>
<dbReference type="InterPro" id="IPR015864">
    <property type="entry name" value="FAD_synthase"/>
</dbReference>
<evidence type="ECO:0000313" key="17">
    <source>
        <dbReference type="EMBL" id="AJF06042.1"/>
    </source>
</evidence>
<dbReference type="Pfam" id="PF06574">
    <property type="entry name" value="FAD_syn"/>
    <property type="match status" value="1"/>
</dbReference>
<dbReference type="EMBL" id="CP010311">
    <property type="protein sequence ID" value="AJF06042.1"/>
    <property type="molecule type" value="Genomic_DNA"/>
</dbReference>
<feature type="domain" description="Riboflavin kinase" evidence="16">
    <location>
        <begin position="183"/>
        <end position="306"/>
    </location>
</feature>
<comment type="catalytic activity">
    <reaction evidence="14 15">
        <text>FMN + ATP + H(+) = FAD + diphosphate</text>
        <dbReference type="Rhea" id="RHEA:17237"/>
        <dbReference type="ChEBI" id="CHEBI:15378"/>
        <dbReference type="ChEBI" id="CHEBI:30616"/>
        <dbReference type="ChEBI" id="CHEBI:33019"/>
        <dbReference type="ChEBI" id="CHEBI:57692"/>
        <dbReference type="ChEBI" id="CHEBI:58210"/>
        <dbReference type="EC" id="2.7.7.2"/>
    </reaction>
</comment>
<evidence type="ECO:0000256" key="3">
    <source>
        <dbReference type="ARBA" id="ARBA00005201"/>
    </source>
</evidence>
<evidence type="ECO:0000256" key="12">
    <source>
        <dbReference type="ARBA" id="ARBA00023268"/>
    </source>
</evidence>
<keyword evidence="11 15" id="KW-0067">ATP-binding</keyword>
<keyword evidence="4 15" id="KW-0285">Flavoprotein</keyword>
<evidence type="ECO:0000256" key="10">
    <source>
        <dbReference type="ARBA" id="ARBA00022827"/>
    </source>
</evidence>
<evidence type="ECO:0000256" key="9">
    <source>
        <dbReference type="ARBA" id="ARBA00022777"/>
    </source>
</evidence>
<protein>
    <recommendedName>
        <fullName evidence="15">Riboflavin biosynthesis protein</fullName>
    </recommendedName>
    <domain>
        <recommendedName>
            <fullName evidence="15">Riboflavin kinase</fullName>
            <ecNumber evidence="15">2.7.1.26</ecNumber>
        </recommendedName>
        <alternativeName>
            <fullName evidence="15">Flavokinase</fullName>
        </alternativeName>
    </domain>
    <domain>
        <recommendedName>
            <fullName evidence="15">FMN adenylyltransferase</fullName>
            <ecNumber evidence="15">2.7.7.2</ecNumber>
        </recommendedName>
        <alternativeName>
            <fullName evidence="15">FAD pyrophosphorylase</fullName>
        </alternativeName>
        <alternativeName>
            <fullName evidence="15">FAD synthase</fullName>
        </alternativeName>
    </domain>
</protein>
<dbReference type="UniPathway" id="UPA00277">
    <property type="reaction ID" value="UER00407"/>
</dbReference>
<dbReference type="InterPro" id="IPR014729">
    <property type="entry name" value="Rossmann-like_a/b/a_fold"/>
</dbReference>
<keyword evidence="5 15" id="KW-0288">FMN</keyword>
<comment type="pathway">
    <text evidence="3 15">Cofactor biosynthesis; FMN biosynthesis; FMN from riboflavin (ATP route): step 1/1.</text>
</comment>
<dbReference type="GO" id="GO:0006747">
    <property type="term" value="P:FAD biosynthetic process"/>
    <property type="evidence" value="ECO:0007669"/>
    <property type="project" value="UniProtKB-UniRule"/>
</dbReference>
<name>A0A0B5FD32_9BACT</name>
<comment type="function">
    <text evidence="1">Catalyzes the phosphorylation of riboflavin to FMN followed by the adenylation of FMN to FAD.</text>
</comment>
<dbReference type="PIRSF" id="PIRSF004491">
    <property type="entry name" value="FAD_Synth"/>
    <property type="match status" value="1"/>
</dbReference>
<dbReference type="FunFam" id="3.40.50.620:FF:000021">
    <property type="entry name" value="Riboflavin biosynthesis protein"/>
    <property type="match status" value="1"/>
</dbReference>
<dbReference type="InterPro" id="IPR002606">
    <property type="entry name" value="Riboflavin_kinase_bac"/>
</dbReference>
<dbReference type="SMART" id="SM00904">
    <property type="entry name" value="Flavokinase"/>
    <property type="match status" value="1"/>
</dbReference>
<keyword evidence="9 15" id="KW-0418">Kinase</keyword>
<evidence type="ECO:0000256" key="7">
    <source>
        <dbReference type="ARBA" id="ARBA00022695"/>
    </source>
</evidence>
<dbReference type="EC" id="2.7.7.2" evidence="15"/>
<keyword evidence="6 15" id="KW-0808">Transferase</keyword>
<dbReference type="NCBIfam" id="NF004162">
    <property type="entry name" value="PRK05627.1-5"/>
    <property type="match status" value="1"/>
</dbReference>
<comment type="pathway">
    <text evidence="2 15">Cofactor biosynthesis; FAD biosynthesis; FAD from FMN: step 1/1.</text>
</comment>
<dbReference type="Gene3D" id="2.40.30.30">
    <property type="entry name" value="Riboflavin kinase-like"/>
    <property type="match status" value="1"/>
</dbReference>
<dbReference type="AlphaFoldDB" id="A0A0B5FD32"/>
<dbReference type="EC" id="2.7.1.26" evidence="15"/>
<dbReference type="SUPFAM" id="SSF52374">
    <property type="entry name" value="Nucleotidylyl transferase"/>
    <property type="match status" value="1"/>
</dbReference>
<keyword evidence="10 15" id="KW-0274">FAD</keyword>
<evidence type="ECO:0000256" key="6">
    <source>
        <dbReference type="ARBA" id="ARBA00022679"/>
    </source>
</evidence>
<organism evidence="17 18">
    <name type="scientific">Geoalkalibacter subterraneus</name>
    <dbReference type="NCBI Taxonomy" id="483547"/>
    <lineage>
        <taxon>Bacteria</taxon>
        <taxon>Pseudomonadati</taxon>
        <taxon>Thermodesulfobacteriota</taxon>
        <taxon>Desulfuromonadia</taxon>
        <taxon>Desulfuromonadales</taxon>
        <taxon>Geoalkalibacteraceae</taxon>
        <taxon>Geoalkalibacter</taxon>
    </lineage>
</organism>
<evidence type="ECO:0000256" key="13">
    <source>
        <dbReference type="ARBA" id="ARBA00047880"/>
    </source>
</evidence>
<dbReference type="PANTHER" id="PTHR22749">
    <property type="entry name" value="RIBOFLAVIN KINASE/FMN ADENYLYLTRANSFERASE"/>
    <property type="match status" value="1"/>
</dbReference>
<comment type="catalytic activity">
    <reaction evidence="13 15">
        <text>riboflavin + ATP = FMN + ADP + H(+)</text>
        <dbReference type="Rhea" id="RHEA:14357"/>
        <dbReference type="ChEBI" id="CHEBI:15378"/>
        <dbReference type="ChEBI" id="CHEBI:30616"/>
        <dbReference type="ChEBI" id="CHEBI:57986"/>
        <dbReference type="ChEBI" id="CHEBI:58210"/>
        <dbReference type="ChEBI" id="CHEBI:456216"/>
        <dbReference type="EC" id="2.7.1.26"/>
    </reaction>
</comment>
<dbReference type="GO" id="GO:0009231">
    <property type="term" value="P:riboflavin biosynthetic process"/>
    <property type="evidence" value="ECO:0007669"/>
    <property type="project" value="InterPro"/>
</dbReference>
<dbReference type="FunFam" id="2.40.30.30:FF:000003">
    <property type="entry name" value="Riboflavin biosynthesis protein"/>
    <property type="match status" value="1"/>
</dbReference>
<dbReference type="GO" id="GO:0008531">
    <property type="term" value="F:riboflavin kinase activity"/>
    <property type="evidence" value="ECO:0007669"/>
    <property type="project" value="UniProtKB-UniRule"/>
</dbReference>
<reference evidence="17 18" key="1">
    <citation type="journal article" date="2015" name="Genome Announc.">
        <title>Genomes of Geoalkalibacter ferrihydriticus Z-0531T and Geoalkalibacter subterraneus Red1T, Two Haloalkaliphilic Metal-Reducing Deltaproteobacteria.</title>
        <authorList>
            <person name="Badalamenti J.P."/>
            <person name="Krajmalnik-Brown R."/>
            <person name="Torres C.I."/>
            <person name="Bond D.R."/>
        </authorList>
    </citation>
    <scope>NUCLEOTIDE SEQUENCE [LARGE SCALE GENOMIC DNA]</scope>
    <source>
        <strain evidence="17 18">Red1</strain>
    </source>
</reference>
<evidence type="ECO:0000256" key="1">
    <source>
        <dbReference type="ARBA" id="ARBA00002121"/>
    </source>
</evidence>
<dbReference type="Gene3D" id="3.40.50.620">
    <property type="entry name" value="HUPs"/>
    <property type="match status" value="1"/>
</dbReference>